<evidence type="ECO:0000313" key="2">
    <source>
        <dbReference type="EMBL" id="CAG7634037.1"/>
    </source>
</evidence>
<gene>
    <name evidence="2" type="ORF">PAESOLCIP111_03525</name>
</gene>
<feature type="region of interest" description="Disordered" evidence="1">
    <location>
        <begin position="119"/>
        <end position="141"/>
    </location>
</feature>
<feature type="compositionally biased region" description="Polar residues" evidence="1">
    <location>
        <begin position="120"/>
        <end position="130"/>
    </location>
</feature>
<protein>
    <recommendedName>
        <fullName evidence="4">Flagellar protein</fullName>
    </recommendedName>
</protein>
<feature type="compositionally biased region" description="Basic and acidic residues" evidence="1">
    <location>
        <begin position="132"/>
        <end position="141"/>
    </location>
</feature>
<dbReference type="EMBL" id="CAJVAS010000015">
    <property type="protein sequence ID" value="CAG7634037.1"/>
    <property type="molecule type" value="Genomic_DNA"/>
</dbReference>
<dbReference type="Proteomes" id="UP000693672">
    <property type="component" value="Unassembled WGS sequence"/>
</dbReference>
<sequence>MSLNVVNCYRCGKIHIKNSYNMCPNCIKEVEQQYLKCTEYLRQNKQCTLQELSDATGVPVNVITKFIREGRISIRSNPNVVYHCEVCGTDIREGTICESCRARLAKEASHIQEDEKRRLAQQQQENNASYNIKDRLKDRLK</sequence>
<proteinExistence type="predicted"/>
<dbReference type="AlphaFoldDB" id="A0A916K676"/>
<organism evidence="2 3">
    <name type="scientific">Paenibacillus solanacearum</name>
    <dbReference type="NCBI Taxonomy" id="2048548"/>
    <lineage>
        <taxon>Bacteria</taxon>
        <taxon>Bacillati</taxon>
        <taxon>Bacillota</taxon>
        <taxon>Bacilli</taxon>
        <taxon>Bacillales</taxon>
        <taxon>Paenibacillaceae</taxon>
        <taxon>Paenibacillus</taxon>
    </lineage>
</organism>
<comment type="caution">
    <text evidence="2">The sequence shown here is derived from an EMBL/GenBank/DDBJ whole genome shotgun (WGS) entry which is preliminary data.</text>
</comment>
<name>A0A916K676_9BACL</name>
<reference evidence="2" key="1">
    <citation type="submission" date="2021-06" db="EMBL/GenBank/DDBJ databases">
        <authorList>
            <person name="Criscuolo A."/>
        </authorList>
    </citation>
    <scope>NUCLEOTIDE SEQUENCE</scope>
    <source>
        <strain evidence="2">CIP111600</strain>
    </source>
</reference>
<keyword evidence="3" id="KW-1185">Reference proteome</keyword>
<evidence type="ECO:0000256" key="1">
    <source>
        <dbReference type="SAM" id="MobiDB-lite"/>
    </source>
</evidence>
<evidence type="ECO:0008006" key="4">
    <source>
        <dbReference type="Google" id="ProtNLM"/>
    </source>
</evidence>
<evidence type="ECO:0000313" key="3">
    <source>
        <dbReference type="Proteomes" id="UP000693672"/>
    </source>
</evidence>
<accession>A0A916K676</accession>
<dbReference type="RefSeq" id="WP_218093270.1">
    <property type="nucleotide sequence ID" value="NZ_CAJVAS010000015.1"/>
</dbReference>